<dbReference type="SUPFAM" id="SSF56112">
    <property type="entry name" value="Protein kinase-like (PK-like)"/>
    <property type="match status" value="1"/>
</dbReference>
<dbReference type="GO" id="GO:0004672">
    <property type="term" value="F:protein kinase activity"/>
    <property type="evidence" value="ECO:0007669"/>
    <property type="project" value="InterPro"/>
</dbReference>
<dbReference type="PANTHER" id="PTHR23257:SF958">
    <property type="entry name" value="SERINE_THREONINE-PROTEIN KINASE WNK4"/>
    <property type="match status" value="1"/>
</dbReference>
<dbReference type="PROSITE" id="PS50011">
    <property type="entry name" value="PROTEIN_KINASE_DOM"/>
    <property type="match status" value="1"/>
</dbReference>
<feature type="region of interest" description="Disordered" evidence="1">
    <location>
        <begin position="126"/>
        <end position="218"/>
    </location>
</feature>
<name>A0A2P6NRR7_9EUKA</name>
<dbReference type="CDD" id="cd13999">
    <property type="entry name" value="STKc_MAP3K-like"/>
    <property type="match status" value="1"/>
</dbReference>
<reference evidence="3 4" key="1">
    <citation type="journal article" date="2018" name="Genome Biol. Evol.">
        <title>Multiple Roots of Fruiting Body Formation in Amoebozoa.</title>
        <authorList>
            <person name="Hillmann F."/>
            <person name="Forbes G."/>
            <person name="Novohradska S."/>
            <person name="Ferling I."/>
            <person name="Riege K."/>
            <person name="Groth M."/>
            <person name="Westermann M."/>
            <person name="Marz M."/>
            <person name="Spaller T."/>
            <person name="Winckler T."/>
            <person name="Schaap P."/>
            <person name="Glockner G."/>
        </authorList>
    </citation>
    <scope>NUCLEOTIDE SEQUENCE [LARGE SCALE GENOMIC DNA]</scope>
    <source>
        <strain evidence="3 4">Jena</strain>
    </source>
</reference>
<protein>
    <recommendedName>
        <fullName evidence="2">Protein kinase domain-containing protein</fullName>
    </recommendedName>
</protein>
<dbReference type="GO" id="GO:0005524">
    <property type="term" value="F:ATP binding"/>
    <property type="evidence" value="ECO:0007669"/>
    <property type="project" value="InterPro"/>
</dbReference>
<proteinExistence type="predicted"/>
<dbReference type="AlphaFoldDB" id="A0A2P6NRR7"/>
<dbReference type="Pfam" id="PF07714">
    <property type="entry name" value="PK_Tyr_Ser-Thr"/>
    <property type="match status" value="1"/>
</dbReference>
<sequence>MSTSYEEFILAKPELELLGANLGRFRSRYVETNTLDEGAVFESHVKFLTKIVERQQTEQDRLDFRKAMTLCMVDLLMRQFKDWNMNFARFEDTRHEFVQTIKTLNKAMQFLPDTIFWSRDSFEEKSNGSDSFLDNPITPRGVSIRPTSPTEDLTPGTPPRDGDDKGRKRGVSLTPNDKKKNRWFSRRKDSTPEPREERREETMELKNNRTSSDSDYKYGRSSYESVALSAHAIHIQVDEEEAMKKASIEHFDEIISPDNTLYFPRNCATEPTFDVRKLHLAASEKSFDGNDKRMTKAAIGRTGSLDEKAALKEQMKLKKRKKELLRGNYEFSLSSTPERKGKAGNFAGEEVDWLLEVSTQREDEDIYKAAITAIAAAAWPNEVIPAMRVRTLNAGLLPDLLQLAENRQISVHNEIQQTDLETMELIAEGASAKVYRGRWKGRDVAIKRFNTSSIAWDYHEFHNEITTLSLVQNENLTRMYGACTRESSPFLVSELMAKGTLSEFLVECRQFIDFEGRVSFCLEISKGMEYIHSLKLIHRDLKPQNIMVNKNLKCKIIDFGCSKFAEEGLKGGRGTPAWMAPETFKSETYTQMVDVYSFAIVMWELWTGVEPFRDLALFDIPVAVGRGVRPEVPSDMNPHYRDRCWDEEPEKRPSFSELVQMFTRMSQRFDGDGNYGEDT</sequence>
<evidence type="ECO:0000313" key="3">
    <source>
        <dbReference type="EMBL" id="PRP86659.1"/>
    </source>
</evidence>
<dbReference type="STRING" id="1890364.A0A2P6NRR7"/>
<dbReference type="PANTHER" id="PTHR23257">
    <property type="entry name" value="SERINE-THREONINE PROTEIN KINASE"/>
    <property type="match status" value="1"/>
</dbReference>
<dbReference type="InterPro" id="IPR050167">
    <property type="entry name" value="Ser_Thr_protein_kinase"/>
</dbReference>
<dbReference type="GO" id="GO:0007165">
    <property type="term" value="P:signal transduction"/>
    <property type="evidence" value="ECO:0007669"/>
    <property type="project" value="TreeGrafter"/>
</dbReference>
<dbReference type="PROSITE" id="PS00108">
    <property type="entry name" value="PROTEIN_KINASE_ST"/>
    <property type="match status" value="1"/>
</dbReference>
<dbReference type="InterPro" id="IPR011009">
    <property type="entry name" value="Kinase-like_dom_sf"/>
</dbReference>
<evidence type="ECO:0000256" key="1">
    <source>
        <dbReference type="SAM" id="MobiDB-lite"/>
    </source>
</evidence>
<organism evidence="3 4">
    <name type="scientific">Planoprotostelium fungivorum</name>
    <dbReference type="NCBI Taxonomy" id="1890364"/>
    <lineage>
        <taxon>Eukaryota</taxon>
        <taxon>Amoebozoa</taxon>
        <taxon>Evosea</taxon>
        <taxon>Variosea</taxon>
        <taxon>Cavosteliida</taxon>
        <taxon>Cavosteliaceae</taxon>
        <taxon>Planoprotostelium</taxon>
    </lineage>
</organism>
<dbReference type="InterPro" id="IPR008271">
    <property type="entry name" value="Ser/Thr_kinase_AS"/>
</dbReference>
<feature type="compositionally biased region" description="Basic and acidic residues" evidence="1">
    <location>
        <begin position="186"/>
        <end position="218"/>
    </location>
</feature>
<evidence type="ECO:0000259" key="2">
    <source>
        <dbReference type="PROSITE" id="PS50011"/>
    </source>
</evidence>
<dbReference type="EMBL" id="MDYQ01000028">
    <property type="protein sequence ID" value="PRP86659.1"/>
    <property type="molecule type" value="Genomic_DNA"/>
</dbReference>
<accession>A0A2P6NRR7</accession>
<comment type="caution">
    <text evidence="3">The sequence shown here is derived from an EMBL/GenBank/DDBJ whole genome shotgun (WGS) entry which is preliminary data.</text>
</comment>
<dbReference type="InterPro" id="IPR001245">
    <property type="entry name" value="Ser-Thr/Tyr_kinase_cat_dom"/>
</dbReference>
<dbReference type="GO" id="GO:0005737">
    <property type="term" value="C:cytoplasm"/>
    <property type="evidence" value="ECO:0007669"/>
    <property type="project" value="TreeGrafter"/>
</dbReference>
<gene>
    <name evidence="3" type="ORF">PROFUN_05138</name>
</gene>
<feature type="domain" description="Protein kinase" evidence="2">
    <location>
        <begin position="420"/>
        <end position="669"/>
    </location>
</feature>
<evidence type="ECO:0000313" key="4">
    <source>
        <dbReference type="Proteomes" id="UP000241769"/>
    </source>
</evidence>
<dbReference type="InterPro" id="IPR000719">
    <property type="entry name" value="Prot_kinase_dom"/>
</dbReference>
<keyword evidence="4" id="KW-1185">Reference proteome</keyword>
<dbReference type="SMART" id="SM00220">
    <property type="entry name" value="S_TKc"/>
    <property type="match status" value="1"/>
</dbReference>
<dbReference type="OrthoDB" id="1840988at2759"/>
<dbReference type="Proteomes" id="UP000241769">
    <property type="component" value="Unassembled WGS sequence"/>
</dbReference>
<dbReference type="Gene3D" id="1.10.510.10">
    <property type="entry name" value="Transferase(Phosphotransferase) domain 1"/>
    <property type="match status" value="1"/>
</dbReference>
<dbReference type="InParanoid" id="A0A2P6NRR7"/>